<dbReference type="Pfam" id="PF00534">
    <property type="entry name" value="Glycos_transf_1"/>
    <property type="match status" value="1"/>
</dbReference>
<proteinExistence type="predicted"/>
<dbReference type="InterPro" id="IPR001296">
    <property type="entry name" value="Glyco_trans_1"/>
</dbReference>
<keyword evidence="2 4" id="KW-0808">Transferase</keyword>
<name>A0A378MAQ9_LISGR</name>
<evidence type="ECO:0000313" key="4">
    <source>
        <dbReference type="EMBL" id="STY42914.1"/>
    </source>
</evidence>
<feature type="domain" description="Glycosyl transferase family 1" evidence="3">
    <location>
        <begin position="291"/>
        <end position="447"/>
    </location>
</feature>
<protein>
    <submittedName>
        <fullName evidence="4">Probable poly(Glycerol-phosphate) alpha-glucosyltransferase</fullName>
        <ecNumber evidence="4">2.4.1.52</ecNumber>
    </submittedName>
</protein>
<evidence type="ECO:0000259" key="3">
    <source>
        <dbReference type="Pfam" id="PF00534"/>
    </source>
</evidence>
<accession>A0A378MAQ9</accession>
<dbReference type="Proteomes" id="UP000254879">
    <property type="component" value="Unassembled WGS sequence"/>
</dbReference>
<evidence type="ECO:0000313" key="5">
    <source>
        <dbReference type="Proteomes" id="UP000254879"/>
    </source>
</evidence>
<evidence type="ECO:0000256" key="1">
    <source>
        <dbReference type="ARBA" id="ARBA00022676"/>
    </source>
</evidence>
<dbReference type="EC" id="2.4.1.52" evidence="4"/>
<gene>
    <name evidence="4" type="primary">tagE_1</name>
    <name evidence="4" type="ORF">NCTC10815_00162</name>
</gene>
<sequence>MMSLLEDQVANLFVLTTNYKLDYLRILEEIKTKRRTSPKIQLLNIYEFFAGEIVFPIGNKVYPLQQADYIQVSDKRFVKETDTTKVIIKFRENGSIALIEKLDKTTNIKYEKTVHDFENTKRRTQFFNHRTGEVVETVMYKKDGSPYLVFRYEKNKCISVGWFENNELIKEFRDPEDMKDYWIAALNKNYDTSVFVSQVRNLDHTLIENPYAKDIKSIAIIHSTHLRKPYDISAKTNDYVGYLTERMDKYGAIIVLTHEQKHDLQQRYGVKTNIHVIRNPFQVPVVADADKHKENKIVVISRLVALKRLDDIVKAMADVVEENPTLRLEIYGEGEEQEKLQALIAELQLEKNVFLMGYTPIPIQELAKAKLFILTSQYEGLSYTTLESLTAGTPVISYALKYGPRDMIKHNWNGILVKNGDIRELSQKIKTTLADEVFLNQLTANATNIDNSFDNLVIKNQFLKVIEEVQQPKKYLPKLSPLLTNAKVTKLSFVKEQEQIVMALELECTILHPQQTMSCYLYINNIKEQNWLAYNIMEGDHDGSKIYFHASIPAEAFEELFNEDNSYKIGITYQNKTHFFEIDKLAQQH</sequence>
<evidence type="ECO:0000256" key="2">
    <source>
        <dbReference type="ARBA" id="ARBA00022679"/>
    </source>
</evidence>
<reference evidence="4 5" key="1">
    <citation type="submission" date="2018-06" db="EMBL/GenBank/DDBJ databases">
        <authorList>
            <consortium name="Pathogen Informatics"/>
            <person name="Doyle S."/>
        </authorList>
    </citation>
    <scope>NUCLEOTIDE SEQUENCE [LARGE SCALE GENOMIC DNA]</scope>
    <source>
        <strain evidence="5">NCTC 10815</strain>
    </source>
</reference>
<dbReference type="PANTHER" id="PTHR12526">
    <property type="entry name" value="GLYCOSYLTRANSFERASE"/>
    <property type="match status" value="1"/>
</dbReference>
<dbReference type="SUPFAM" id="SSF53756">
    <property type="entry name" value="UDP-Glycosyltransferase/glycogen phosphorylase"/>
    <property type="match status" value="1"/>
</dbReference>
<dbReference type="Gene3D" id="3.40.50.2000">
    <property type="entry name" value="Glycogen Phosphorylase B"/>
    <property type="match status" value="2"/>
</dbReference>
<organism evidence="4 5">
    <name type="scientific">Listeria grayi</name>
    <name type="common">Listeria murrayi</name>
    <dbReference type="NCBI Taxonomy" id="1641"/>
    <lineage>
        <taxon>Bacteria</taxon>
        <taxon>Bacillati</taxon>
        <taxon>Bacillota</taxon>
        <taxon>Bacilli</taxon>
        <taxon>Bacillales</taxon>
        <taxon>Listeriaceae</taxon>
        <taxon>Listeria</taxon>
    </lineage>
</organism>
<dbReference type="EMBL" id="UGPG01000001">
    <property type="protein sequence ID" value="STY42914.1"/>
    <property type="molecule type" value="Genomic_DNA"/>
</dbReference>
<dbReference type="PANTHER" id="PTHR12526:SF629">
    <property type="entry name" value="TEICHURONIC ACID BIOSYNTHESIS GLYCOSYLTRANSFERASE TUAH-RELATED"/>
    <property type="match status" value="1"/>
</dbReference>
<dbReference type="GO" id="GO:0047265">
    <property type="term" value="F:poly(glycerol-phosphate) alpha-glucosyltransferase activity"/>
    <property type="evidence" value="ECO:0007669"/>
    <property type="project" value="UniProtKB-EC"/>
</dbReference>
<keyword evidence="1 4" id="KW-0328">Glycosyltransferase</keyword>
<dbReference type="AlphaFoldDB" id="A0A378MAQ9"/>